<keyword evidence="2" id="KW-1185">Reference proteome</keyword>
<dbReference type="KEGG" id="mass:CR152_02240"/>
<dbReference type="PANTHER" id="PTHR34235">
    <property type="entry name" value="SLR1203 PROTEIN-RELATED"/>
    <property type="match status" value="1"/>
</dbReference>
<dbReference type="Proteomes" id="UP000229897">
    <property type="component" value="Chromosome"/>
</dbReference>
<dbReference type="Gene3D" id="1.20.1220.20">
    <property type="entry name" value="Uncharcterised protein PF01724"/>
    <property type="match status" value="1"/>
</dbReference>
<evidence type="ECO:0000313" key="1">
    <source>
        <dbReference type="EMBL" id="ATQ73462.1"/>
    </source>
</evidence>
<sequence length="143" mass="16486">MASLYDMDVLAWSIEQAALLRERRWFALDIENLAEEIEEVGNNVRRELGSRMAVLIAHLLKWQLQPQLRSKSWRATIDVQRESIAIKLAKVPSLKHTLADDAWFVEIWNDALVIAFNDTGLHQFPRTPVWTTAQVLDSTFFPA</sequence>
<dbReference type="Pfam" id="PF01724">
    <property type="entry name" value="DUF29"/>
    <property type="match status" value="1"/>
</dbReference>
<organism evidence="1 2">
    <name type="scientific">Massilia violaceinigra</name>
    <dbReference type="NCBI Taxonomy" id="2045208"/>
    <lineage>
        <taxon>Bacteria</taxon>
        <taxon>Pseudomonadati</taxon>
        <taxon>Pseudomonadota</taxon>
        <taxon>Betaproteobacteria</taxon>
        <taxon>Burkholderiales</taxon>
        <taxon>Oxalobacteraceae</taxon>
        <taxon>Telluria group</taxon>
        <taxon>Massilia</taxon>
    </lineage>
</organism>
<dbReference type="InterPro" id="IPR002636">
    <property type="entry name" value="DUF29"/>
</dbReference>
<dbReference type="AlphaFoldDB" id="A0A2D2DEQ4"/>
<evidence type="ECO:0000313" key="2">
    <source>
        <dbReference type="Proteomes" id="UP000229897"/>
    </source>
</evidence>
<evidence type="ECO:0008006" key="3">
    <source>
        <dbReference type="Google" id="ProtNLM"/>
    </source>
</evidence>
<reference evidence="1" key="1">
    <citation type="submission" date="2017-10" db="EMBL/GenBank/DDBJ databases">
        <title>Massilia psychrophilum sp. nov., a novel purple-pigmented bacterium isolated from Tianshan glacier, Xinjiang Municipality, China.</title>
        <authorList>
            <person name="Wang H."/>
        </authorList>
    </citation>
    <scope>NUCLEOTIDE SEQUENCE [LARGE SCALE GENOMIC DNA]</scope>
    <source>
        <strain evidence="1">B2</strain>
    </source>
</reference>
<proteinExistence type="predicted"/>
<accession>A0A2D2DEQ4</accession>
<dbReference type="PANTHER" id="PTHR34235:SF4">
    <property type="entry name" value="SLR0291 PROTEIN"/>
    <property type="match status" value="1"/>
</dbReference>
<name>A0A2D2DEQ4_9BURK</name>
<dbReference type="EMBL" id="CP024608">
    <property type="protein sequence ID" value="ATQ73462.1"/>
    <property type="molecule type" value="Genomic_DNA"/>
</dbReference>
<protein>
    <recommendedName>
        <fullName evidence="3">DUF29 domain-containing protein</fullName>
    </recommendedName>
</protein>
<gene>
    <name evidence="1" type="ORF">CR152_02240</name>
</gene>
<dbReference type="OrthoDB" id="425753at2"/>